<reference evidence="2 3" key="1">
    <citation type="submission" date="2015-11" db="EMBL/GenBank/DDBJ databases">
        <title>Genomic analysis of 38 Legionella species identifies large and diverse effector repertoires.</title>
        <authorList>
            <person name="Burstein D."/>
            <person name="Amaro F."/>
            <person name="Zusman T."/>
            <person name="Lifshitz Z."/>
            <person name="Cohen O."/>
            <person name="Gilbert J.A."/>
            <person name="Pupko T."/>
            <person name="Shuman H.A."/>
            <person name="Segal G."/>
        </authorList>
    </citation>
    <scope>NUCLEOTIDE SEQUENCE [LARGE SCALE GENOMIC DNA]</scope>
    <source>
        <strain evidence="2 3">ATCC 49504</strain>
    </source>
</reference>
<dbReference type="STRING" id="45065.Lgee_0002"/>
<proteinExistence type="predicted"/>
<protein>
    <submittedName>
        <fullName evidence="2">TPR repeat protein</fullName>
    </submittedName>
</protein>
<dbReference type="SUPFAM" id="SSF81901">
    <property type="entry name" value="HCP-like"/>
    <property type="match status" value="3"/>
</dbReference>
<dbReference type="Proteomes" id="UP000054785">
    <property type="component" value="Unassembled WGS sequence"/>
</dbReference>
<dbReference type="EMBL" id="LNYC01000001">
    <property type="protein sequence ID" value="KTD04818.1"/>
    <property type="molecule type" value="Genomic_DNA"/>
</dbReference>
<evidence type="ECO:0000313" key="2">
    <source>
        <dbReference type="EMBL" id="KTD04818.1"/>
    </source>
</evidence>
<dbReference type="RefSeq" id="WP_058386994.1">
    <property type="nucleotide sequence ID" value="NZ_CAAAHN010000003.1"/>
</dbReference>
<dbReference type="InterPro" id="IPR011990">
    <property type="entry name" value="TPR-like_helical_dom_sf"/>
</dbReference>
<dbReference type="InterPro" id="IPR052945">
    <property type="entry name" value="Mitotic_Regulator"/>
</dbReference>
<dbReference type="PATRIC" id="fig|45065.4.peg.3"/>
<dbReference type="SMART" id="SM00671">
    <property type="entry name" value="SEL1"/>
    <property type="match status" value="10"/>
</dbReference>
<dbReference type="PANTHER" id="PTHR43628">
    <property type="entry name" value="ACTIVATOR OF C KINASE PROTEIN 1-RELATED"/>
    <property type="match status" value="1"/>
</dbReference>
<dbReference type="AlphaFoldDB" id="A0A0W0UA25"/>
<dbReference type="Pfam" id="PF08238">
    <property type="entry name" value="Sel1"/>
    <property type="match status" value="10"/>
</dbReference>
<dbReference type="InterPro" id="IPR006597">
    <property type="entry name" value="Sel1-like"/>
</dbReference>
<feature type="compositionally biased region" description="Basic and acidic residues" evidence="1">
    <location>
        <begin position="671"/>
        <end position="680"/>
    </location>
</feature>
<name>A0A0W0UA25_9GAMM</name>
<dbReference type="PANTHER" id="PTHR43628:SF1">
    <property type="entry name" value="CHITIN SYNTHASE REGULATORY FACTOR 2-RELATED"/>
    <property type="match status" value="1"/>
</dbReference>
<organism evidence="2 3">
    <name type="scientific">Legionella geestiana</name>
    <dbReference type="NCBI Taxonomy" id="45065"/>
    <lineage>
        <taxon>Bacteria</taxon>
        <taxon>Pseudomonadati</taxon>
        <taxon>Pseudomonadota</taxon>
        <taxon>Gammaproteobacteria</taxon>
        <taxon>Legionellales</taxon>
        <taxon>Legionellaceae</taxon>
        <taxon>Legionella</taxon>
    </lineage>
</organism>
<gene>
    <name evidence="2" type="ORF">Lgee_0002</name>
</gene>
<evidence type="ECO:0000256" key="1">
    <source>
        <dbReference type="SAM" id="MobiDB-lite"/>
    </source>
</evidence>
<sequence length="743" mass="81043">MPNHDNTSHGKRALMQAIIGRLREYAGGFFVFRNKEVNALIEKYQGAENQNYLQLVGELARISDGRDGRFSRARSDITKMVSDYMGSLGAAHSSSQKTVSLSASSSGLIQASSLSFLEPESDVSFLFGSDKAAIVTRIAEDILAGDWRQYNNLIGIARAFRIETWDATSGLMELCETLMVGENPSSHAMVLAGAFYHEGSLNVPKDYARAKLRYDFAAALGHAGAMLNLGLMYERGEGVTKNLDSAREYYERAVALGNAGATLNLGLMYARGEGVTKNLDSAREYYEQAAALGNAGAMLNLGYMYERGEGVTKNLDSARGYYERAAALGNVCAMLDLGLMYERGEGVTKNLDSARGYYERAAALGNVYAIFNLGYMNELGEGVKQNFARAIKHYEEAAALGHPGAMLNLGLMYMRGQGVTKNFVLARRYFEKAALYGDADAMLNLGYLYEYGLGMKKCNFDRARRYYEEAAALGHAGAMLKLGLMYAHGQGVTKNFLLAKRHFEKAALYRDTRAMLNLGYLYEHGLGVKCNFDRARRYYEEAAALGHAGAKKVIERLTEAQRQEDLKKPLGEGVVALVAQFFHDKFQVTPTEVTGIHGDVSVKVSIPPGKMEVLRGIFQEVGACIAFSAEIIDADLMLTITRVSYQDYCGLVQKNPVVDGLSLTASSGEDDAGRHGRPEDETCQEAAGTRVDDTWDAQKGAPAQTAGASSSFHTLFGQRGGGGSNTAAKRGPEHETLWTTRQG</sequence>
<comment type="caution">
    <text evidence="2">The sequence shown here is derived from an EMBL/GenBank/DDBJ whole genome shotgun (WGS) entry which is preliminary data.</text>
</comment>
<dbReference type="Gene3D" id="1.25.40.10">
    <property type="entry name" value="Tetratricopeptide repeat domain"/>
    <property type="match status" value="2"/>
</dbReference>
<feature type="region of interest" description="Disordered" evidence="1">
    <location>
        <begin position="662"/>
        <end position="743"/>
    </location>
</feature>
<accession>A0A0W0UA25</accession>
<evidence type="ECO:0000313" key="3">
    <source>
        <dbReference type="Proteomes" id="UP000054785"/>
    </source>
</evidence>
<keyword evidence="3" id="KW-1185">Reference proteome</keyword>